<sequence>MNESSFPYAVLDELFQPFNRSDAPGLVVGVALHGKTLYRRGFGLASVALGVSNTPWTRMRIGSTSKHFTCLAVLLLAEEGKVDPDAGVRRYIPDLPALDAEPTLRQLMSHTGGYRCYLDLGFIADGMAIRPRGGAMAIQLRQTEANFAPGESIIYCNSGYHLLSQVIARVSGMPVEQFLQERIFAPMRMLDTASAPSDFEIHRGMATLHLPLPGGGWQRGIFPSEEVLGEGAMISTLDDMLRWLTHLRAPLGMKTVGSAATWAQMTTLSRLNDGSATPYALGLMRHDYRGVDVIHHAGGVVGGASQMLTVPSEGLDIVMMTNGAPVSPTELAWRVVDAVLGDKLLGPRAEKASTERFRMLVGARYLSKDTGHVLGFEDVDGKLSLSFLNSPAMPLTDGGDELRIPFQELALGPLSLPAAQFEGLAETPTGLQFSEGGKASTFECLPAEAPVLAEAGGALVGRYRADDLGADAEIGFDGDALNLRVHGALAVPVMPLEAFGADVFGLSSAAANLPLRGVVHVERKDRCVTGFVLHTLRTRHLRFERQD</sequence>
<name>A0ABU5DRG2_9BURK</name>
<reference evidence="2 3" key="1">
    <citation type="submission" date="2023-11" db="EMBL/GenBank/DDBJ databases">
        <title>Paucibacter sp. nov., isolated from fresh soil in Korea.</title>
        <authorList>
            <person name="Le N.T.T."/>
        </authorList>
    </citation>
    <scope>NUCLEOTIDE SEQUENCE [LARGE SCALE GENOMIC DNA]</scope>
    <source>
        <strain evidence="2 3">R3-3</strain>
    </source>
</reference>
<keyword evidence="2" id="KW-0378">Hydrolase</keyword>
<dbReference type="Pfam" id="PF00144">
    <property type="entry name" value="Beta-lactamase"/>
    <property type="match status" value="1"/>
</dbReference>
<dbReference type="InterPro" id="IPR050491">
    <property type="entry name" value="AmpC-like"/>
</dbReference>
<dbReference type="InterPro" id="IPR012338">
    <property type="entry name" value="Beta-lactam/transpept-like"/>
</dbReference>
<dbReference type="GO" id="GO:0016787">
    <property type="term" value="F:hydrolase activity"/>
    <property type="evidence" value="ECO:0007669"/>
    <property type="project" value="UniProtKB-KW"/>
</dbReference>
<dbReference type="Proteomes" id="UP001285263">
    <property type="component" value="Unassembled WGS sequence"/>
</dbReference>
<evidence type="ECO:0000259" key="1">
    <source>
        <dbReference type="Pfam" id="PF00144"/>
    </source>
</evidence>
<keyword evidence="3" id="KW-1185">Reference proteome</keyword>
<organism evidence="2 3">
    <name type="scientific">Roseateles agri</name>
    <dbReference type="NCBI Taxonomy" id="3098619"/>
    <lineage>
        <taxon>Bacteria</taxon>
        <taxon>Pseudomonadati</taxon>
        <taxon>Pseudomonadota</taxon>
        <taxon>Betaproteobacteria</taxon>
        <taxon>Burkholderiales</taxon>
        <taxon>Sphaerotilaceae</taxon>
        <taxon>Roseateles</taxon>
    </lineage>
</organism>
<protein>
    <submittedName>
        <fullName evidence="2">Serine hydrolase domain-containing protein</fullName>
        <ecNumber evidence="2">3.1.1.103</ecNumber>
    </submittedName>
</protein>
<accession>A0ABU5DRG2</accession>
<dbReference type="EC" id="3.1.1.103" evidence="2"/>
<comment type="caution">
    <text evidence="2">The sequence shown here is derived from an EMBL/GenBank/DDBJ whole genome shotgun (WGS) entry which is preliminary data.</text>
</comment>
<gene>
    <name evidence="2" type="ORF">SNE35_24205</name>
</gene>
<dbReference type="PANTHER" id="PTHR46825">
    <property type="entry name" value="D-ALANYL-D-ALANINE-CARBOXYPEPTIDASE/ENDOPEPTIDASE AMPH"/>
    <property type="match status" value="1"/>
</dbReference>
<feature type="domain" description="Beta-lactamase-related" evidence="1">
    <location>
        <begin position="11"/>
        <end position="336"/>
    </location>
</feature>
<dbReference type="Gene3D" id="3.40.710.10">
    <property type="entry name" value="DD-peptidase/beta-lactamase superfamily"/>
    <property type="match status" value="1"/>
</dbReference>
<dbReference type="PANTHER" id="PTHR46825:SF9">
    <property type="entry name" value="BETA-LACTAMASE-RELATED DOMAIN-CONTAINING PROTEIN"/>
    <property type="match status" value="1"/>
</dbReference>
<dbReference type="SUPFAM" id="SSF56601">
    <property type="entry name" value="beta-lactamase/transpeptidase-like"/>
    <property type="match status" value="1"/>
</dbReference>
<dbReference type="InterPro" id="IPR001466">
    <property type="entry name" value="Beta-lactam-related"/>
</dbReference>
<dbReference type="EMBL" id="JAXCLA010000008">
    <property type="protein sequence ID" value="MDY0747627.1"/>
    <property type="molecule type" value="Genomic_DNA"/>
</dbReference>
<dbReference type="RefSeq" id="WP_320425589.1">
    <property type="nucleotide sequence ID" value="NZ_JAXCLA010000008.1"/>
</dbReference>
<evidence type="ECO:0000313" key="3">
    <source>
        <dbReference type="Proteomes" id="UP001285263"/>
    </source>
</evidence>
<proteinExistence type="predicted"/>
<evidence type="ECO:0000313" key="2">
    <source>
        <dbReference type="EMBL" id="MDY0747627.1"/>
    </source>
</evidence>